<comment type="caution">
    <text evidence="12">The sequence shown here is derived from an EMBL/GenBank/DDBJ whole genome shotgun (WGS) entry which is preliminary data.</text>
</comment>
<keyword evidence="15" id="KW-1185">Reference proteome</keyword>
<dbReference type="GO" id="GO:0005737">
    <property type="term" value="C:cytoplasm"/>
    <property type="evidence" value="ECO:0007669"/>
    <property type="project" value="UniProtKB-SubCell"/>
</dbReference>
<accession>U1GXQ6</accession>
<evidence type="ECO:0000256" key="1">
    <source>
        <dbReference type="ARBA" id="ARBA00000971"/>
    </source>
</evidence>
<evidence type="ECO:0000256" key="2">
    <source>
        <dbReference type="ARBA" id="ARBA00004496"/>
    </source>
</evidence>
<dbReference type="PROSITE" id="PS50059">
    <property type="entry name" value="FKBP_PPIASE"/>
    <property type="match status" value="1"/>
</dbReference>
<keyword evidence="4" id="KW-0963">Cytoplasm</keyword>
<evidence type="ECO:0000256" key="6">
    <source>
        <dbReference type="ARBA" id="ARBA00023186"/>
    </source>
</evidence>
<evidence type="ECO:0000256" key="3">
    <source>
        <dbReference type="ARBA" id="ARBA00006577"/>
    </source>
</evidence>
<dbReference type="PANTHER" id="PTHR47861:SF3">
    <property type="entry name" value="FKBP-TYPE PEPTIDYL-PROLYL CIS-TRANS ISOMERASE SLYD"/>
    <property type="match status" value="1"/>
</dbReference>
<protein>
    <recommendedName>
        <fullName evidence="10">Peptidyl-prolyl cis-trans isomerase</fullName>
        <ecNumber evidence="10">5.2.1.8</ecNumber>
    </recommendedName>
</protein>
<comment type="subcellular location">
    <subcellularLocation>
        <location evidence="2">Cytoplasm</location>
    </subcellularLocation>
</comment>
<reference evidence="14 15" key="1">
    <citation type="submission" date="2013-08" db="EMBL/GenBank/DDBJ databases">
        <authorList>
            <person name="Durkin A.S."/>
            <person name="Haft D.R."/>
            <person name="McCorrison J."/>
            <person name="Torralba M."/>
            <person name="Gillis M."/>
            <person name="Haft D.H."/>
            <person name="Methe B."/>
            <person name="Sutton G."/>
            <person name="Nelson K.E."/>
        </authorList>
    </citation>
    <scope>NUCLEOTIDE SEQUENCE [LARGE SCALE GENOMIC DNA]</scope>
    <source>
        <strain evidence="13 15">ATCC 35536</strain>
        <strain evidence="12 14">VPI DR56BR1116</strain>
    </source>
</reference>
<evidence type="ECO:0000259" key="11">
    <source>
        <dbReference type="PROSITE" id="PS50059"/>
    </source>
</evidence>
<evidence type="ECO:0000313" key="12">
    <source>
        <dbReference type="EMBL" id="ERF61344.1"/>
    </source>
</evidence>
<dbReference type="InterPro" id="IPR001179">
    <property type="entry name" value="PPIase_FKBP_dom"/>
</dbReference>
<dbReference type="SUPFAM" id="SSF54534">
    <property type="entry name" value="FKBP-like"/>
    <property type="match status" value="1"/>
</dbReference>
<dbReference type="PANTHER" id="PTHR47861">
    <property type="entry name" value="FKBP-TYPE PEPTIDYL-PROLYL CIS-TRANS ISOMERASE SLYD"/>
    <property type="match status" value="1"/>
</dbReference>
<comment type="catalytic activity">
    <reaction evidence="1 9 10">
        <text>[protein]-peptidylproline (omega=180) = [protein]-peptidylproline (omega=0)</text>
        <dbReference type="Rhea" id="RHEA:16237"/>
        <dbReference type="Rhea" id="RHEA-COMP:10747"/>
        <dbReference type="Rhea" id="RHEA-COMP:10748"/>
        <dbReference type="ChEBI" id="CHEBI:83833"/>
        <dbReference type="ChEBI" id="CHEBI:83834"/>
        <dbReference type="EC" id="5.2.1.8"/>
    </reaction>
</comment>
<dbReference type="EMBL" id="AUZJ01000013">
    <property type="protein sequence ID" value="ERF61344.1"/>
    <property type="molecule type" value="Genomic_DNA"/>
</dbReference>
<dbReference type="Gene3D" id="3.10.50.40">
    <property type="match status" value="1"/>
</dbReference>
<comment type="function">
    <text evidence="8">Also involved in hydrogenase metallocenter assembly, probably by participating in the nickel insertion step. This function in hydrogenase biosynthesis requires chaperone activity and the presence of the metal-binding domain, but not PPIase activity.</text>
</comment>
<name>U1GXQ6_TRESO</name>
<keyword evidence="6" id="KW-0143">Chaperone</keyword>
<sequence>MCIAKNRMVKIHYTLKDSDGVLIDSSSGLAPFEYLHGNGNLIPGLEAELEGKNPGDAFTVTVLPKDGYGEYDPKLHIEVPRDQFDNGSPLEVGMKFQAQTAGGPMTVTIQNITDNTVTVDGNHELAGKTLVFDIKVVDVREATDEELMPEMSGCGRSCNGGCGGCSGGCG</sequence>
<evidence type="ECO:0000256" key="9">
    <source>
        <dbReference type="PROSITE-ProRule" id="PRU00277"/>
    </source>
</evidence>
<keyword evidence="7 9" id="KW-0413">Isomerase</keyword>
<dbReference type="InterPro" id="IPR046357">
    <property type="entry name" value="PPIase_dom_sf"/>
</dbReference>
<dbReference type="Pfam" id="PF00254">
    <property type="entry name" value="FKBP_C"/>
    <property type="match status" value="1"/>
</dbReference>
<evidence type="ECO:0000313" key="15">
    <source>
        <dbReference type="Proteomes" id="UP000016646"/>
    </source>
</evidence>
<gene>
    <name evidence="13" type="ORF">HMPREF0860_0784</name>
    <name evidence="12" type="ORF">HMPREF1325_2172</name>
</gene>
<evidence type="ECO:0000256" key="10">
    <source>
        <dbReference type="RuleBase" id="RU003915"/>
    </source>
</evidence>
<dbReference type="AlphaFoldDB" id="U1GXQ6"/>
<organism evidence="12 14">
    <name type="scientific">Treponema socranskii subsp. socranskii VPI DR56BR1116 = ATCC 35536</name>
    <dbReference type="NCBI Taxonomy" id="1125725"/>
    <lineage>
        <taxon>Bacteria</taxon>
        <taxon>Pseudomonadati</taxon>
        <taxon>Spirochaetota</taxon>
        <taxon>Spirochaetia</taxon>
        <taxon>Spirochaetales</taxon>
        <taxon>Treponemataceae</taxon>
        <taxon>Treponema</taxon>
    </lineage>
</organism>
<evidence type="ECO:0000313" key="14">
    <source>
        <dbReference type="Proteomes" id="UP000016412"/>
    </source>
</evidence>
<dbReference type="GO" id="GO:0042026">
    <property type="term" value="P:protein refolding"/>
    <property type="evidence" value="ECO:0007669"/>
    <property type="project" value="UniProtKB-ARBA"/>
</dbReference>
<dbReference type="Proteomes" id="UP000016412">
    <property type="component" value="Unassembled WGS sequence"/>
</dbReference>
<dbReference type="EC" id="5.2.1.8" evidence="10"/>
<dbReference type="eggNOG" id="COG1047">
    <property type="taxonomic scope" value="Bacteria"/>
</dbReference>
<dbReference type="STRING" id="1125725.HMPREF1325_2172"/>
<dbReference type="GO" id="GO:0003755">
    <property type="term" value="F:peptidyl-prolyl cis-trans isomerase activity"/>
    <property type="evidence" value="ECO:0007669"/>
    <property type="project" value="UniProtKB-UniRule"/>
</dbReference>
<evidence type="ECO:0000256" key="7">
    <source>
        <dbReference type="ARBA" id="ARBA00023235"/>
    </source>
</evidence>
<dbReference type="EMBL" id="AVQI01000020">
    <property type="protein sequence ID" value="ERK04549.1"/>
    <property type="molecule type" value="Genomic_DNA"/>
</dbReference>
<evidence type="ECO:0000256" key="5">
    <source>
        <dbReference type="ARBA" id="ARBA00023110"/>
    </source>
</evidence>
<evidence type="ECO:0000256" key="4">
    <source>
        <dbReference type="ARBA" id="ARBA00022490"/>
    </source>
</evidence>
<dbReference type="Proteomes" id="UP000016646">
    <property type="component" value="Unassembled WGS sequence"/>
</dbReference>
<feature type="domain" description="PPIase FKBP-type" evidence="11">
    <location>
        <begin position="6"/>
        <end position="82"/>
    </location>
</feature>
<keyword evidence="5 9" id="KW-0697">Rotamase</keyword>
<comment type="similarity">
    <text evidence="3 10">Belongs to the FKBP-type PPIase family.</text>
</comment>
<dbReference type="RefSeq" id="WP_021329646.1">
    <property type="nucleotide sequence ID" value="NZ_AUZJ01000013.1"/>
</dbReference>
<evidence type="ECO:0000256" key="8">
    <source>
        <dbReference type="ARBA" id="ARBA00037071"/>
    </source>
</evidence>
<dbReference type="OrthoDB" id="9808891at2"/>
<evidence type="ECO:0000313" key="13">
    <source>
        <dbReference type="EMBL" id="ERK04549.1"/>
    </source>
</evidence>
<dbReference type="PATRIC" id="fig|1125725.3.peg.617"/>
<proteinExistence type="inferred from homology"/>